<keyword evidence="3" id="KW-1185">Reference proteome</keyword>
<comment type="caution">
    <text evidence="2">The sequence shown here is derived from an EMBL/GenBank/DDBJ whole genome shotgun (WGS) entry which is preliminary data.</text>
</comment>
<name>A0ABX0E1D4_9ACTN</name>
<reference evidence="2 3" key="1">
    <citation type="submission" date="2020-02" db="EMBL/GenBank/DDBJ databases">
        <title>Whole-genome analyses of novel actinobacteria.</title>
        <authorList>
            <person name="Sahin N."/>
            <person name="Tokatli A."/>
        </authorList>
    </citation>
    <scope>NUCLEOTIDE SEQUENCE [LARGE SCALE GENOMIC DNA]</scope>
    <source>
        <strain evidence="2 3">YC419</strain>
    </source>
</reference>
<accession>A0ABX0E1D4</accession>
<evidence type="ECO:0000313" key="3">
    <source>
        <dbReference type="Proteomes" id="UP001518140"/>
    </source>
</evidence>
<gene>
    <name evidence="2" type="ORF">G6048_24095</name>
</gene>
<evidence type="ECO:0000313" key="2">
    <source>
        <dbReference type="EMBL" id="NGO45106.1"/>
    </source>
</evidence>
<dbReference type="EMBL" id="JAAKZX010000081">
    <property type="protein sequence ID" value="NGO45106.1"/>
    <property type="molecule type" value="Genomic_DNA"/>
</dbReference>
<evidence type="ECO:0000256" key="1">
    <source>
        <dbReference type="SAM" id="MobiDB-lite"/>
    </source>
</evidence>
<proteinExistence type="predicted"/>
<dbReference type="RefSeq" id="WP_165341677.1">
    <property type="nucleotide sequence ID" value="NZ_JAAKZX010000081.1"/>
</dbReference>
<feature type="region of interest" description="Disordered" evidence="1">
    <location>
        <begin position="121"/>
        <end position="177"/>
    </location>
</feature>
<sequence length="277" mass="30169">MPTESELPPGKHRNLLEAVHDIYRKAGCPGTRRISSTAAEATFAADVISHQAVANILNGKSFPIWVKLQAMMAALLIIGRSESINTELERFRSLWVDAHYGESGFEAPIVPVVDESLNHLWSGNPPPPAAETPKSLSPSAPDLEATSTAESDPEWDAPDTSAAAPESSSNDGQNSEEEDFGAVFATAAWTGPDMFSVKRIGGRVILSLNIAHPMGNAIAEAVERDEETARTLWLLLFSWVRMEDEIPSASQRSRVEDMRRDWSRYAGLFIGAANEVI</sequence>
<organism evidence="2 3">
    <name type="scientific">Streptomyces ureilyticus</name>
    <dbReference type="NCBI Taxonomy" id="1775131"/>
    <lineage>
        <taxon>Bacteria</taxon>
        <taxon>Bacillati</taxon>
        <taxon>Actinomycetota</taxon>
        <taxon>Actinomycetes</taxon>
        <taxon>Kitasatosporales</taxon>
        <taxon>Streptomycetaceae</taxon>
        <taxon>Streptomyces</taxon>
    </lineage>
</organism>
<dbReference type="Proteomes" id="UP001518140">
    <property type="component" value="Unassembled WGS sequence"/>
</dbReference>
<protein>
    <submittedName>
        <fullName evidence="2">Uncharacterized protein</fullName>
    </submittedName>
</protein>